<feature type="compositionally biased region" description="Low complexity" evidence="1">
    <location>
        <begin position="110"/>
        <end position="125"/>
    </location>
</feature>
<organism evidence="2 3">
    <name type="scientific">Variovorax ginsengisoli</name>
    <dbReference type="NCBI Taxonomy" id="363844"/>
    <lineage>
        <taxon>Bacteria</taxon>
        <taxon>Pseudomonadati</taxon>
        <taxon>Pseudomonadota</taxon>
        <taxon>Betaproteobacteria</taxon>
        <taxon>Burkholderiales</taxon>
        <taxon>Comamonadaceae</taxon>
        <taxon>Variovorax</taxon>
    </lineage>
</organism>
<evidence type="ECO:0000313" key="2">
    <source>
        <dbReference type="EMBL" id="MDO1535662.1"/>
    </source>
</evidence>
<protein>
    <submittedName>
        <fullName evidence="2">Uncharacterized protein</fullName>
    </submittedName>
</protein>
<accession>A0ABT8S9R6</accession>
<feature type="region of interest" description="Disordered" evidence="1">
    <location>
        <begin position="105"/>
        <end position="172"/>
    </location>
</feature>
<dbReference type="EMBL" id="JAUKVY010000021">
    <property type="protein sequence ID" value="MDO1535662.1"/>
    <property type="molecule type" value="Genomic_DNA"/>
</dbReference>
<evidence type="ECO:0000313" key="3">
    <source>
        <dbReference type="Proteomes" id="UP001169027"/>
    </source>
</evidence>
<feature type="compositionally biased region" description="Basic and acidic residues" evidence="1">
    <location>
        <begin position="396"/>
        <end position="408"/>
    </location>
</feature>
<name>A0ABT8S9R6_9BURK</name>
<proteinExistence type="predicted"/>
<feature type="region of interest" description="Disordered" evidence="1">
    <location>
        <begin position="388"/>
        <end position="408"/>
    </location>
</feature>
<comment type="caution">
    <text evidence="2">The sequence shown here is derived from an EMBL/GenBank/DDBJ whole genome shotgun (WGS) entry which is preliminary data.</text>
</comment>
<sequence>MDRIDRSMLFTQKLHHAMSILTNDSPSFAITPTAAAAGSEARMAEAGLVHGAAPKEDSLKLEDAARLIRDTAAKLWAGSKAVASGLWQMLVNFFRWITRPFRAGQANGTGAPADGQGAGAGSPADVNRMTDGPEGDADSNAPGEALGADGGKGIPEDYLGQDQESDTPVPGLKKPVKFAFPAGFAGKKPEGDLPLGADTIVGAMKRLNEKVPDLSAVDESKLPVIAAIGLLEQCVSDATQAMAHARSLDVQINTQLVALAALSDTPADQLLAQVLASDELGGLPGAEIRRMHAERVACEQRAASLQRTIESSLMNVKQQGLDVVEIATLAKVDEALPDWRAKIALPGDQAPAALTPAERRELALDVDPELEVGPTEPSPQRVASLKAALNSNVSNDNEHEHENDRPRG</sequence>
<evidence type="ECO:0000256" key="1">
    <source>
        <dbReference type="SAM" id="MobiDB-lite"/>
    </source>
</evidence>
<dbReference type="RefSeq" id="WP_301813448.1">
    <property type="nucleotide sequence ID" value="NZ_JAUJZH010000021.1"/>
</dbReference>
<keyword evidence="3" id="KW-1185">Reference proteome</keyword>
<dbReference type="Proteomes" id="UP001169027">
    <property type="component" value="Unassembled WGS sequence"/>
</dbReference>
<gene>
    <name evidence="2" type="ORF">Q2T77_25590</name>
</gene>
<reference evidence="2" key="1">
    <citation type="submission" date="2023-06" db="EMBL/GenBank/DDBJ databases">
        <authorList>
            <person name="Jiang Y."/>
            <person name="Liu Q."/>
        </authorList>
    </citation>
    <scope>NUCLEOTIDE SEQUENCE</scope>
    <source>
        <strain evidence="2">CGMCC 1.12090</strain>
    </source>
</reference>